<dbReference type="GO" id="GO:0009887">
    <property type="term" value="P:animal organ morphogenesis"/>
    <property type="evidence" value="ECO:0007669"/>
    <property type="project" value="TreeGrafter"/>
</dbReference>
<evidence type="ECO:0000313" key="9">
    <source>
        <dbReference type="Proteomes" id="UP000267096"/>
    </source>
</evidence>
<dbReference type="InterPro" id="IPR050440">
    <property type="entry name" value="Laminin/Netrin_ECM"/>
</dbReference>
<dbReference type="CDD" id="cd00055">
    <property type="entry name" value="EGF_Lam"/>
    <property type="match status" value="1"/>
</dbReference>
<sequence length="149" mass="15739">MGYSGDCFCNGHSSTCDLIGHFCVDCADNTDGVQCEQCSAGYSGSALADSLDGCTEMSTNQSSSICTCNRHSSSCDSDGICQDCEHNTTGTKCEHCKSGFYGDATQGTKDDCIKCPCGEGGECFVNSDSLLECRVCNSETPNKMCNTRK</sequence>
<dbReference type="PROSITE" id="PS01248">
    <property type="entry name" value="EGF_LAM_1"/>
    <property type="match status" value="1"/>
</dbReference>
<dbReference type="InterPro" id="IPR002049">
    <property type="entry name" value="LE_dom"/>
</dbReference>
<dbReference type="Pfam" id="PF24973">
    <property type="entry name" value="EGF_LMN_ATRN"/>
    <property type="match status" value="2"/>
</dbReference>
<evidence type="ECO:0000256" key="3">
    <source>
        <dbReference type="ARBA" id="ARBA00023157"/>
    </source>
</evidence>
<evidence type="ECO:0000256" key="4">
    <source>
        <dbReference type="ARBA" id="ARBA00023180"/>
    </source>
</evidence>
<dbReference type="SUPFAM" id="SSF57196">
    <property type="entry name" value="EGF/Laminin"/>
    <property type="match status" value="2"/>
</dbReference>
<proteinExistence type="predicted"/>
<accession>A0A3P6Q0S1</accession>
<dbReference type="OrthoDB" id="5985440at2759"/>
<dbReference type="Gene3D" id="2.10.25.10">
    <property type="entry name" value="Laminin"/>
    <property type="match status" value="2"/>
</dbReference>
<feature type="domain" description="Laminin EGF-like" evidence="7">
    <location>
        <begin position="66"/>
        <end position="114"/>
    </location>
</feature>
<evidence type="ECO:0000256" key="6">
    <source>
        <dbReference type="PROSITE-ProRule" id="PRU00460"/>
    </source>
</evidence>
<organism evidence="8 9">
    <name type="scientific">Anisakis simplex</name>
    <name type="common">Herring worm</name>
    <dbReference type="NCBI Taxonomy" id="6269"/>
    <lineage>
        <taxon>Eukaryota</taxon>
        <taxon>Metazoa</taxon>
        <taxon>Ecdysozoa</taxon>
        <taxon>Nematoda</taxon>
        <taxon>Chromadorea</taxon>
        <taxon>Rhabditida</taxon>
        <taxon>Spirurina</taxon>
        <taxon>Ascaridomorpha</taxon>
        <taxon>Ascaridoidea</taxon>
        <taxon>Anisakidae</taxon>
        <taxon>Anisakis</taxon>
        <taxon>Anisakis simplex complex</taxon>
    </lineage>
</organism>
<evidence type="ECO:0000256" key="5">
    <source>
        <dbReference type="ARBA" id="ARBA00023292"/>
    </source>
</evidence>
<reference evidence="8 9" key="1">
    <citation type="submission" date="2018-11" db="EMBL/GenBank/DDBJ databases">
        <authorList>
            <consortium name="Pathogen Informatics"/>
        </authorList>
    </citation>
    <scope>NUCLEOTIDE SEQUENCE [LARGE SCALE GENOMIC DNA]</scope>
</reference>
<dbReference type="Proteomes" id="UP000267096">
    <property type="component" value="Unassembled WGS sequence"/>
</dbReference>
<keyword evidence="4" id="KW-0325">Glycoprotein</keyword>
<feature type="domain" description="Laminin EGF-like" evidence="7">
    <location>
        <begin position="7"/>
        <end position="56"/>
    </location>
</feature>
<dbReference type="GO" id="GO:0005604">
    <property type="term" value="C:basement membrane"/>
    <property type="evidence" value="ECO:0007669"/>
    <property type="project" value="UniProtKB-ARBA"/>
</dbReference>
<keyword evidence="1" id="KW-0732">Signal</keyword>
<dbReference type="GO" id="GO:0009888">
    <property type="term" value="P:tissue development"/>
    <property type="evidence" value="ECO:0007669"/>
    <property type="project" value="TreeGrafter"/>
</dbReference>
<evidence type="ECO:0000259" key="7">
    <source>
        <dbReference type="PROSITE" id="PS50027"/>
    </source>
</evidence>
<gene>
    <name evidence="8" type="ORF">ASIM_LOCUS4946</name>
</gene>
<dbReference type="PANTHER" id="PTHR10574:SF444">
    <property type="entry name" value="BASEMENT MEMBRANE-SPECIFIC HEPARAN SULFATE PROTEOGLYCAN CORE PROTEIN"/>
    <property type="match status" value="1"/>
</dbReference>
<comment type="caution">
    <text evidence="6">Lacks conserved residue(s) required for the propagation of feature annotation.</text>
</comment>
<keyword evidence="2" id="KW-0677">Repeat</keyword>
<name>A0A3P6Q0S1_ANISI</name>
<evidence type="ECO:0000256" key="2">
    <source>
        <dbReference type="ARBA" id="ARBA00022737"/>
    </source>
</evidence>
<dbReference type="PANTHER" id="PTHR10574">
    <property type="entry name" value="NETRIN/LAMININ-RELATED"/>
    <property type="match status" value="1"/>
</dbReference>
<dbReference type="InterPro" id="IPR056863">
    <property type="entry name" value="LMN_ATRN_NET-like_EGF"/>
</dbReference>
<keyword evidence="3 6" id="KW-1015">Disulfide bond</keyword>
<keyword evidence="5 6" id="KW-0424">Laminin EGF-like domain</keyword>
<dbReference type="AlphaFoldDB" id="A0A3P6Q0S1"/>
<keyword evidence="9" id="KW-1185">Reference proteome</keyword>
<dbReference type="FunFam" id="2.10.25.10:FF:000188">
    <property type="entry name" value="Laminin subunit gamma 2"/>
    <property type="match status" value="2"/>
</dbReference>
<evidence type="ECO:0000256" key="1">
    <source>
        <dbReference type="ARBA" id="ARBA00022729"/>
    </source>
</evidence>
<dbReference type="EMBL" id="UYRR01009200">
    <property type="protein sequence ID" value="VDK24768.1"/>
    <property type="molecule type" value="Genomic_DNA"/>
</dbReference>
<feature type="disulfide bond" evidence="6">
    <location>
        <begin position="84"/>
        <end position="93"/>
    </location>
</feature>
<dbReference type="PROSITE" id="PS50027">
    <property type="entry name" value="EGF_LAM_2"/>
    <property type="match status" value="2"/>
</dbReference>
<dbReference type="SMART" id="SM00180">
    <property type="entry name" value="EGF_Lam"/>
    <property type="match status" value="2"/>
</dbReference>
<evidence type="ECO:0000313" key="8">
    <source>
        <dbReference type="EMBL" id="VDK24768.1"/>
    </source>
</evidence>
<protein>
    <recommendedName>
        <fullName evidence="7">Laminin EGF-like domain-containing protein</fullName>
    </recommendedName>
</protein>
<feature type="disulfide bond" evidence="6">
    <location>
        <begin position="26"/>
        <end position="35"/>
    </location>
</feature>